<dbReference type="AlphaFoldDB" id="A0A6J6JIG8"/>
<gene>
    <name evidence="1" type="ORF">UFOPK2001_00903</name>
</gene>
<evidence type="ECO:0000313" key="1">
    <source>
        <dbReference type="EMBL" id="CAB4636980.1"/>
    </source>
</evidence>
<sequence length="49" mass="5055">MEGILLVADNHGVAGVVAAVELDDIVDVLGNKVSCLALAFVAPLRTNNH</sequence>
<name>A0A6J6JIG8_9ZZZZ</name>
<proteinExistence type="predicted"/>
<protein>
    <submittedName>
        <fullName evidence="1">Unannotated protein</fullName>
    </submittedName>
</protein>
<dbReference type="EMBL" id="CAEZVN010000096">
    <property type="protein sequence ID" value="CAB4636980.1"/>
    <property type="molecule type" value="Genomic_DNA"/>
</dbReference>
<accession>A0A6J6JIG8</accession>
<organism evidence="1">
    <name type="scientific">freshwater metagenome</name>
    <dbReference type="NCBI Taxonomy" id="449393"/>
    <lineage>
        <taxon>unclassified sequences</taxon>
        <taxon>metagenomes</taxon>
        <taxon>ecological metagenomes</taxon>
    </lineage>
</organism>
<reference evidence="1" key="1">
    <citation type="submission" date="2020-05" db="EMBL/GenBank/DDBJ databases">
        <authorList>
            <person name="Chiriac C."/>
            <person name="Salcher M."/>
            <person name="Ghai R."/>
            <person name="Kavagutti S V."/>
        </authorList>
    </citation>
    <scope>NUCLEOTIDE SEQUENCE</scope>
</reference>